<sequence length="80" mass="9203">TAMQISGLVVQSRALWHRVIIVSYPERGGFKGHRVIVVEDPHRRDMLFSKRCSFRSGLLFWFAVVFVYAGKMDSSNVVFL</sequence>
<proteinExistence type="predicted"/>
<dbReference type="EMBL" id="LXQA010533318">
    <property type="protein sequence ID" value="MCI57691.1"/>
    <property type="molecule type" value="Genomic_DNA"/>
</dbReference>
<dbReference type="Proteomes" id="UP000265520">
    <property type="component" value="Unassembled WGS sequence"/>
</dbReference>
<keyword evidence="1" id="KW-0812">Transmembrane</keyword>
<evidence type="ECO:0000313" key="2">
    <source>
        <dbReference type="EMBL" id="MCI57691.1"/>
    </source>
</evidence>
<organism evidence="2 3">
    <name type="scientific">Trifolium medium</name>
    <dbReference type="NCBI Taxonomy" id="97028"/>
    <lineage>
        <taxon>Eukaryota</taxon>
        <taxon>Viridiplantae</taxon>
        <taxon>Streptophyta</taxon>
        <taxon>Embryophyta</taxon>
        <taxon>Tracheophyta</taxon>
        <taxon>Spermatophyta</taxon>
        <taxon>Magnoliopsida</taxon>
        <taxon>eudicotyledons</taxon>
        <taxon>Gunneridae</taxon>
        <taxon>Pentapetalae</taxon>
        <taxon>rosids</taxon>
        <taxon>fabids</taxon>
        <taxon>Fabales</taxon>
        <taxon>Fabaceae</taxon>
        <taxon>Papilionoideae</taxon>
        <taxon>50 kb inversion clade</taxon>
        <taxon>NPAAA clade</taxon>
        <taxon>Hologalegina</taxon>
        <taxon>IRL clade</taxon>
        <taxon>Trifolieae</taxon>
        <taxon>Trifolium</taxon>
    </lineage>
</organism>
<accession>A0A392T9C4</accession>
<evidence type="ECO:0000256" key="1">
    <source>
        <dbReference type="SAM" id="Phobius"/>
    </source>
</evidence>
<name>A0A392T9C4_9FABA</name>
<reference evidence="2 3" key="1">
    <citation type="journal article" date="2018" name="Front. Plant Sci.">
        <title>Red Clover (Trifolium pratense) and Zigzag Clover (T. medium) - A Picture of Genomic Similarities and Differences.</title>
        <authorList>
            <person name="Dluhosova J."/>
            <person name="Istvanek J."/>
            <person name="Nedelnik J."/>
            <person name="Repkova J."/>
        </authorList>
    </citation>
    <scope>NUCLEOTIDE SEQUENCE [LARGE SCALE GENOMIC DNA]</scope>
    <source>
        <strain evidence="3">cv. 10/8</strain>
        <tissue evidence="2">Leaf</tissue>
    </source>
</reference>
<keyword evidence="1" id="KW-0472">Membrane</keyword>
<dbReference type="AlphaFoldDB" id="A0A392T9C4"/>
<evidence type="ECO:0000313" key="3">
    <source>
        <dbReference type="Proteomes" id="UP000265520"/>
    </source>
</evidence>
<comment type="caution">
    <text evidence="2">The sequence shown here is derived from an EMBL/GenBank/DDBJ whole genome shotgun (WGS) entry which is preliminary data.</text>
</comment>
<feature type="non-terminal residue" evidence="2">
    <location>
        <position position="1"/>
    </location>
</feature>
<feature type="transmembrane region" description="Helical" evidence="1">
    <location>
        <begin position="52"/>
        <end position="70"/>
    </location>
</feature>
<keyword evidence="1" id="KW-1133">Transmembrane helix</keyword>
<protein>
    <submittedName>
        <fullName evidence="2">Uncharacterized protein</fullName>
    </submittedName>
</protein>
<keyword evidence="3" id="KW-1185">Reference proteome</keyword>